<comment type="caution">
    <text evidence="1">The sequence shown here is derived from an EMBL/GenBank/DDBJ whole genome shotgun (WGS) entry which is preliminary data.</text>
</comment>
<dbReference type="EMBL" id="QFPJ01000011">
    <property type="protein sequence ID" value="PZQ22897.1"/>
    <property type="molecule type" value="Genomic_DNA"/>
</dbReference>
<dbReference type="Proteomes" id="UP000248597">
    <property type="component" value="Unassembled WGS sequence"/>
</dbReference>
<protein>
    <submittedName>
        <fullName evidence="1">Uncharacterized protein</fullName>
    </submittedName>
</protein>
<reference evidence="1 2" key="1">
    <citation type="submission" date="2017-08" db="EMBL/GenBank/DDBJ databases">
        <title>Infants hospitalized years apart are colonized by the same room-sourced microbial strains.</title>
        <authorList>
            <person name="Brooks B."/>
            <person name="Olm M.R."/>
            <person name="Firek B.A."/>
            <person name="Baker R."/>
            <person name="Thomas B.C."/>
            <person name="Morowitz M.J."/>
            <person name="Banfield J.F."/>
        </authorList>
    </citation>
    <scope>NUCLEOTIDE SEQUENCE [LARGE SCALE GENOMIC DNA]</scope>
    <source>
        <strain evidence="1">S2_005_003_R2_47</strain>
    </source>
</reference>
<gene>
    <name evidence="1" type="ORF">DI569_06555</name>
</gene>
<sequence length="243" mass="26860">MLAFALLAAAAGLPEIRIEAVPGKGYAATVARIDADQYTPVVDRIKVLATQRCGRLKVRFGRYFFDNQIDTDRGVTVIEDFRQNFSCYDPATDPYKPVPADWQASAAETAAVTRFATRFLDNLDDGNGAVLAAMMDPQLETTPDEMLRFSREAKMHQTGAGEFTARLDGWLNNPEDAAYPGAYAYFAVISSHPGIAGTCGGVLVYRVRDGQYQISQYDVRYISQALIDEAGYSDEELNRLCQR</sequence>
<proteinExistence type="predicted"/>
<evidence type="ECO:0000313" key="2">
    <source>
        <dbReference type="Proteomes" id="UP000248597"/>
    </source>
</evidence>
<organism evidence="1 2">
    <name type="scientific">Sphingopyxis macrogoltabida</name>
    <name type="common">Sphingomonas macrogoltabidus</name>
    <dbReference type="NCBI Taxonomy" id="33050"/>
    <lineage>
        <taxon>Bacteria</taxon>
        <taxon>Pseudomonadati</taxon>
        <taxon>Pseudomonadota</taxon>
        <taxon>Alphaproteobacteria</taxon>
        <taxon>Sphingomonadales</taxon>
        <taxon>Sphingomonadaceae</taxon>
        <taxon>Sphingopyxis</taxon>
    </lineage>
</organism>
<evidence type="ECO:0000313" key="1">
    <source>
        <dbReference type="EMBL" id="PZQ22897.1"/>
    </source>
</evidence>
<accession>A0A2W5MSW6</accession>
<name>A0A2W5MSW6_SPHMC</name>
<dbReference type="AlphaFoldDB" id="A0A2W5MSW6"/>